<comment type="caution">
    <text evidence="1">The sequence shown here is derived from an EMBL/GenBank/DDBJ whole genome shotgun (WGS) entry which is preliminary data.</text>
</comment>
<dbReference type="HOGENOM" id="CLU_2261313_0_0_6"/>
<evidence type="ECO:0000313" key="2">
    <source>
        <dbReference type="Proteomes" id="UP000010290"/>
    </source>
</evidence>
<reference evidence="1 2" key="1">
    <citation type="journal article" date="2012" name="BMC Genomics">
        <title>Comparative genomics of bacteria in the genus Providencia isolated from wild Drosophila melanogaster.</title>
        <authorList>
            <person name="Galac M.R."/>
            <person name="Lazzaro B.P."/>
        </authorList>
    </citation>
    <scope>NUCLEOTIDE SEQUENCE [LARGE SCALE GENOMIC DNA]</scope>
    <source>
        <strain evidence="1 2">DSM 19967</strain>
    </source>
</reference>
<sequence>MPKHKAIMMPTRFYTVMGEPAYDIDFYRDDRTRIPEDIEAVLYKHFKGGFAVYNYSESAGLSLLHTIKTRLQAYGDVDVFIQDTKGVTRPLSAEYPYLSWLNE</sequence>
<name>K8W7H4_9GAMM</name>
<gene>
    <name evidence="1" type="ORF">OO7_12564</name>
</gene>
<dbReference type="RefSeq" id="WP_008916275.1">
    <property type="nucleotide sequence ID" value="NZ_CM001773.1"/>
</dbReference>
<dbReference type="PATRIC" id="fig|1141660.3.peg.2506"/>
<evidence type="ECO:0000313" key="1">
    <source>
        <dbReference type="EMBL" id="EKT55806.1"/>
    </source>
</evidence>
<protein>
    <submittedName>
        <fullName evidence="1">Uncharacterized protein</fullName>
    </submittedName>
</protein>
<organism evidence="1 2">
    <name type="scientific">Providencia sneebia DSM 19967</name>
    <dbReference type="NCBI Taxonomy" id="1141660"/>
    <lineage>
        <taxon>Bacteria</taxon>
        <taxon>Pseudomonadati</taxon>
        <taxon>Pseudomonadota</taxon>
        <taxon>Gammaproteobacteria</taxon>
        <taxon>Enterobacterales</taxon>
        <taxon>Morganellaceae</taxon>
        <taxon>Providencia</taxon>
    </lineage>
</organism>
<proteinExistence type="predicted"/>
<keyword evidence="2" id="KW-1185">Reference proteome</keyword>
<dbReference type="AlphaFoldDB" id="K8W7H4"/>
<dbReference type="Proteomes" id="UP000010290">
    <property type="component" value="Chromosome"/>
</dbReference>
<accession>K8W7H4</accession>
<dbReference type="EMBL" id="AKKN01000010">
    <property type="protein sequence ID" value="EKT55806.1"/>
    <property type="molecule type" value="Genomic_DNA"/>
</dbReference>